<gene>
    <name evidence="3" type="ORF">PECAL_6P06840</name>
</gene>
<dbReference type="PANTHER" id="PTHR21228">
    <property type="entry name" value="FAST LEU-RICH DOMAIN-CONTAINING"/>
    <property type="match status" value="1"/>
</dbReference>
<dbReference type="PANTHER" id="PTHR21228:SF40">
    <property type="entry name" value="LD45607P"/>
    <property type="match status" value="1"/>
</dbReference>
<dbReference type="EMBL" id="CAKKNE010000006">
    <property type="protein sequence ID" value="CAH0379083.1"/>
    <property type="molecule type" value="Genomic_DNA"/>
</dbReference>
<keyword evidence="4" id="KW-1185">Reference proteome</keyword>
<dbReference type="GO" id="GO:0044528">
    <property type="term" value="P:regulation of mitochondrial mRNA stability"/>
    <property type="evidence" value="ECO:0007669"/>
    <property type="project" value="TreeGrafter"/>
</dbReference>
<dbReference type="GO" id="GO:1901259">
    <property type="term" value="P:chloroplast rRNA processing"/>
    <property type="evidence" value="ECO:0007669"/>
    <property type="project" value="TreeGrafter"/>
</dbReference>
<feature type="region of interest" description="Disordered" evidence="1">
    <location>
        <begin position="24"/>
        <end position="71"/>
    </location>
</feature>
<sequence>MFAAEDEEDLFAALPSALREALEFGSAPVERDRESLDKSSTGSDRSDSPPRVKNKTRRGRRSAERRGAPPRAAVELNRRYAACTNAEEVLRIYAEKGVRNDVNVATAFTRLARGAGGDSRGRGQRDACRRVRQDPRFKGLLEEACMSFPEYGPQALANCAHSLARLGCGGDAQERRAWRCLVESAEASCTKFSAREGVNVAWACATARTGSATLFDALAVECERKAPRLNAQELSIAAWAFATAGRATERLFRVLAAEAAPRVGTFNEQNLSNTAYAYVLAGVRAPELFDAVAREAAARAEELSAQALANLAWAFATTRHPAPGLYVALADQAERRVQALGAQNLASLAWAFCAARRARTHPRLYSAIGREVCARLRNPGARRHFAPQAVATLFLACSAAPGVPYELFDALSAHALRRLDEFNVQDLANCAGALNAVGRDTASRALLWSSIAQEAARRGGRLGGLGSAALLSVYCRSQPFERELFLAVARESALQISAVAPRHLATIVWCHARASRYDPQLFGAALGEFSRTSSVVPADAACRACWAFARVAPVNEASALVDALAPRLLAGVGAALRNQQQQYSCRPQDLACLAETLCVVGFTPQPLGLTHALDAALSAITTPWSDEDLVRLGLARAAARQQGLPFSEHGDPPPSNEAKPFQLSVKAAPGLTIDVGDARNKSGFDCFKLDDSVYDSNNMHLRDAGPVAVRARLLQGLGWRVRRILPQELVKLVRPPPPPIVTPTPGAAGLPPSGEFNPAAFLPRPPIGAAGLPPSGEFNPAAVLLPRPGGAAGLPLPGEFNPGGPPPAPIATTIAPHCA</sequence>
<evidence type="ECO:0000256" key="1">
    <source>
        <dbReference type="SAM" id="MobiDB-lite"/>
    </source>
</evidence>
<accession>A0A8J2T150</accession>
<dbReference type="GO" id="GO:0003723">
    <property type="term" value="F:RNA binding"/>
    <property type="evidence" value="ECO:0007669"/>
    <property type="project" value="TreeGrafter"/>
</dbReference>
<evidence type="ECO:0000259" key="2">
    <source>
        <dbReference type="Pfam" id="PF26188"/>
    </source>
</evidence>
<dbReference type="GO" id="GO:0035770">
    <property type="term" value="C:ribonucleoprotein granule"/>
    <property type="evidence" value="ECO:0007669"/>
    <property type="project" value="TreeGrafter"/>
</dbReference>
<evidence type="ECO:0000313" key="4">
    <source>
        <dbReference type="Proteomes" id="UP000789595"/>
    </source>
</evidence>
<dbReference type="InterPro" id="IPR050870">
    <property type="entry name" value="FAST_kinase"/>
</dbReference>
<organism evidence="3 4">
    <name type="scientific">Pelagomonas calceolata</name>
    <dbReference type="NCBI Taxonomy" id="35677"/>
    <lineage>
        <taxon>Eukaryota</taxon>
        <taxon>Sar</taxon>
        <taxon>Stramenopiles</taxon>
        <taxon>Ochrophyta</taxon>
        <taxon>Pelagophyceae</taxon>
        <taxon>Pelagomonadales</taxon>
        <taxon>Pelagomonadaceae</taxon>
        <taxon>Pelagomonas</taxon>
    </lineage>
</organism>
<dbReference type="AlphaFoldDB" id="A0A8J2T150"/>
<dbReference type="Proteomes" id="UP000789595">
    <property type="component" value="Unassembled WGS sequence"/>
</dbReference>
<comment type="caution">
    <text evidence="3">The sequence shown here is derived from an EMBL/GenBank/DDBJ whole genome shotgun (WGS) entry which is preliminary data.</text>
</comment>
<dbReference type="GO" id="GO:0000963">
    <property type="term" value="P:mitochondrial RNA processing"/>
    <property type="evidence" value="ECO:0007669"/>
    <property type="project" value="TreeGrafter"/>
</dbReference>
<reference evidence="3" key="1">
    <citation type="submission" date="2021-11" db="EMBL/GenBank/DDBJ databases">
        <authorList>
            <consortium name="Genoscope - CEA"/>
            <person name="William W."/>
        </authorList>
    </citation>
    <scope>NUCLEOTIDE SEQUENCE</scope>
</reference>
<evidence type="ECO:0000313" key="3">
    <source>
        <dbReference type="EMBL" id="CAH0379083.1"/>
    </source>
</evidence>
<dbReference type="GO" id="GO:0005759">
    <property type="term" value="C:mitochondrial matrix"/>
    <property type="evidence" value="ECO:0007669"/>
    <property type="project" value="TreeGrafter"/>
</dbReference>
<protein>
    <recommendedName>
        <fullName evidence="2">RNA-editing substrate-binding complex 6 protein domain-containing protein</fullName>
    </recommendedName>
</protein>
<proteinExistence type="predicted"/>
<dbReference type="Pfam" id="PF26188">
    <property type="entry name" value="RESC6"/>
    <property type="match status" value="1"/>
</dbReference>
<feature type="domain" description="RNA-editing substrate-binding complex 6 protein" evidence="2">
    <location>
        <begin position="200"/>
        <end position="435"/>
    </location>
</feature>
<name>A0A8J2T150_9STRA</name>
<dbReference type="GO" id="GO:0009507">
    <property type="term" value="C:chloroplast"/>
    <property type="evidence" value="ECO:0007669"/>
    <property type="project" value="GOC"/>
</dbReference>
<dbReference type="InterPro" id="IPR058917">
    <property type="entry name" value="RESC6_dom"/>
</dbReference>